<evidence type="ECO:0000313" key="8">
    <source>
        <dbReference type="Proteomes" id="UP000627292"/>
    </source>
</evidence>
<evidence type="ECO:0000313" key="7">
    <source>
        <dbReference type="EMBL" id="GGH82249.1"/>
    </source>
</evidence>
<dbReference type="InterPro" id="IPR004839">
    <property type="entry name" value="Aminotransferase_I/II_large"/>
</dbReference>
<dbReference type="Pfam" id="PF00155">
    <property type="entry name" value="Aminotran_1_2"/>
    <property type="match status" value="1"/>
</dbReference>
<dbReference type="GO" id="GO:0016212">
    <property type="term" value="F:kynurenine-oxoglutarate transaminase activity"/>
    <property type="evidence" value="ECO:0007669"/>
    <property type="project" value="TreeGrafter"/>
</dbReference>
<evidence type="ECO:0000259" key="6">
    <source>
        <dbReference type="Pfam" id="PF00155"/>
    </source>
</evidence>
<dbReference type="NCBIfam" id="NF006569">
    <property type="entry name" value="PRK09082.1"/>
    <property type="match status" value="1"/>
</dbReference>
<comment type="similarity">
    <text evidence="2">Belongs to the class-I pyridoxal-phosphate-dependent aminotransferase family.</text>
</comment>
<keyword evidence="8" id="KW-1185">Reference proteome</keyword>
<comment type="cofactor">
    <cofactor evidence="1">
        <name>pyridoxal 5'-phosphate</name>
        <dbReference type="ChEBI" id="CHEBI:597326"/>
    </cofactor>
</comment>
<dbReference type="Gene3D" id="3.90.1150.10">
    <property type="entry name" value="Aspartate Aminotransferase, domain 1"/>
    <property type="match status" value="1"/>
</dbReference>
<dbReference type="InterPro" id="IPR015422">
    <property type="entry name" value="PyrdxlP-dep_Trfase_small"/>
</dbReference>
<dbReference type="Proteomes" id="UP000627292">
    <property type="component" value="Unassembled WGS sequence"/>
</dbReference>
<gene>
    <name evidence="7" type="ORF">GCM10011379_55850</name>
</gene>
<dbReference type="PANTHER" id="PTHR43807:SF20">
    <property type="entry name" value="FI04487P"/>
    <property type="match status" value="1"/>
</dbReference>
<evidence type="ECO:0000256" key="2">
    <source>
        <dbReference type="ARBA" id="ARBA00007441"/>
    </source>
</evidence>
<dbReference type="FunFam" id="3.40.640.10:FF:000033">
    <property type="entry name" value="Aspartate aminotransferase"/>
    <property type="match status" value="1"/>
</dbReference>
<dbReference type="SUPFAM" id="SSF53383">
    <property type="entry name" value="PLP-dependent transferases"/>
    <property type="match status" value="1"/>
</dbReference>
<keyword evidence="3 7" id="KW-0032">Aminotransferase</keyword>
<comment type="caution">
    <text evidence="7">The sequence shown here is derived from an EMBL/GenBank/DDBJ whole genome shotgun (WGS) entry which is preliminary data.</text>
</comment>
<keyword evidence="5" id="KW-0663">Pyridoxal phosphate</keyword>
<dbReference type="Gene3D" id="3.40.640.10">
    <property type="entry name" value="Type I PLP-dependent aspartate aminotransferase-like (Major domain)"/>
    <property type="match status" value="1"/>
</dbReference>
<feature type="domain" description="Aminotransferase class I/classII large" evidence="6">
    <location>
        <begin position="35"/>
        <end position="384"/>
    </location>
</feature>
<dbReference type="EMBL" id="BMIB01000007">
    <property type="protein sequence ID" value="GGH82249.1"/>
    <property type="molecule type" value="Genomic_DNA"/>
</dbReference>
<sequence length="389" mass="43716">MAKRIAVSRIVSKLPQVGTTIFTVMSQLAVEHSAVNLGQGFPDFPMDGQLTDLVNKAMKNGFNQYAHMHGYMPLREKIAEKAGKLYGAVVKPDAEITITPGGTYALYTALTTTLVPGDEVIVFEPAYDSYVPAIELNGAVPVFISLRYPDYAVPWEEVREKITPRTRMIMINTPHNPTGSVLSAADMEQLQAITEGTNIIIVSDEVYEHLIFDNIQHQSILRYPALRERSFVCFSFGKTYHCTGWKLGYCIAPEDFTTEFRKVHQFNCFSAHTPVQVALAEFLQYEEAYLSLGLFLQHKRDYFQQLMLKTPFKALPSYGSYFQCFSYAHLSEEGDRAFAERLVREAGVATIPVSAFYSKGEDNKVLRLCFAKKATTLESAAKRLSDFKA</sequence>
<dbReference type="CDD" id="cd00609">
    <property type="entry name" value="AAT_like"/>
    <property type="match status" value="1"/>
</dbReference>
<dbReference type="InterPro" id="IPR015424">
    <property type="entry name" value="PyrdxlP-dep_Trfase"/>
</dbReference>
<dbReference type="GO" id="GO:0030170">
    <property type="term" value="F:pyridoxal phosphate binding"/>
    <property type="evidence" value="ECO:0007669"/>
    <property type="project" value="InterPro"/>
</dbReference>
<reference evidence="7" key="1">
    <citation type="journal article" date="2014" name="Int. J. Syst. Evol. Microbiol.">
        <title>Complete genome sequence of Corynebacterium casei LMG S-19264T (=DSM 44701T), isolated from a smear-ripened cheese.</title>
        <authorList>
            <consortium name="US DOE Joint Genome Institute (JGI-PGF)"/>
            <person name="Walter F."/>
            <person name="Albersmeier A."/>
            <person name="Kalinowski J."/>
            <person name="Ruckert C."/>
        </authorList>
    </citation>
    <scope>NUCLEOTIDE SEQUENCE</scope>
    <source>
        <strain evidence="7">CGMCC 1.15290</strain>
    </source>
</reference>
<accession>A0A917MZK2</accession>
<dbReference type="InterPro" id="IPR051326">
    <property type="entry name" value="Kynurenine-oxoglutarate_AT"/>
</dbReference>
<reference evidence="7" key="2">
    <citation type="submission" date="2020-09" db="EMBL/GenBank/DDBJ databases">
        <authorList>
            <person name="Sun Q."/>
            <person name="Zhou Y."/>
        </authorList>
    </citation>
    <scope>NUCLEOTIDE SEQUENCE</scope>
    <source>
        <strain evidence="7">CGMCC 1.15290</strain>
    </source>
</reference>
<dbReference type="NCBIfam" id="NF009079">
    <property type="entry name" value="PRK12414.1"/>
    <property type="match status" value="1"/>
</dbReference>
<evidence type="ECO:0000256" key="4">
    <source>
        <dbReference type="ARBA" id="ARBA00022679"/>
    </source>
</evidence>
<dbReference type="InterPro" id="IPR015421">
    <property type="entry name" value="PyrdxlP-dep_Trfase_major"/>
</dbReference>
<evidence type="ECO:0000256" key="5">
    <source>
        <dbReference type="ARBA" id="ARBA00022898"/>
    </source>
</evidence>
<evidence type="ECO:0000256" key="3">
    <source>
        <dbReference type="ARBA" id="ARBA00022576"/>
    </source>
</evidence>
<evidence type="ECO:0000256" key="1">
    <source>
        <dbReference type="ARBA" id="ARBA00001933"/>
    </source>
</evidence>
<dbReference type="GO" id="GO:0005737">
    <property type="term" value="C:cytoplasm"/>
    <property type="evidence" value="ECO:0007669"/>
    <property type="project" value="TreeGrafter"/>
</dbReference>
<dbReference type="AlphaFoldDB" id="A0A917MZK2"/>
<protein>
    <submittedName>
        <fullName evidence="7">Aminotransferase</fullName>
    </submittedName>
</protein>
<organism evidence="7 8">
    <name type="scientific">Filimonas zeae</name>
    <dbReference type="NCBI Taxonomy" id="1737353"/>
    <lineage>
        <taxon>Bacteria</taxon>
        <taxon>Pseudomonadati</taxon>
        <taxon>Bacteroidota</taxon>
        <taxon>Chitinophagia</taxon>
        <taxon>Chitinophagales</taxon>
        <taxon>Chitinophagaceae</taxon>
        <taxon>Filimonas</taxon>
    </lineage>
</organism>
<proteinExistence type="inferred from homology"/>
<name>A0A917MZK2_9BACT</name>
<keyword evidence="4" id="KW-0808">Transferase</keyword>
<dbReference type="PANTHER" id="PTHR43807">
    <property type="entry name" value="FI04487P"/>
    <property type="match status" value="1"/>
</dbReference>